<name>A0ABW2C747_9PSEU</name>
<accession>A0ABW2C747</accession>
<sequence length="119" mass="12983">MTTQSSYVLEAVGWHITEGHADWMESDEPLASRDDVRAAYHEVETLIRPFAHYRIVGLLHDDVGKTEYTPVEGGTGVRLVISPSGMSVETFEVCVADEISYGLVDACDCGTCAARSDES</sequence>
<reference evidence="2" key="1">
    <citation type="journal article" date="2019" name="Int. J. Syst. Evol. Microbiol.">
        <title>The Global Catalogue of Microorganisms (GCM) 10K type strain sequencing project: providing services to taxonomists for standard genome sequencing and annotation.</title>
        <authorList>
            <consortium name="The Broad Institute Genomics Platform"/>
            <consortium name="The Broad Institute Genome Sequencing Center for Infectious Disease"/>
            <person name="Wu L."/>
            <person name="Ma J."/>
        </authorList>
    </citation>
    <scope>NUCLEOTIDE SEQUENCE [LARGE SCALE GENOMIC DNA]</scope>
    <source>
        <strain evidence="2">KCTC 32255</strain>
    </source>
</reference>
<evidence type="ECO:0000313" key="2">
    <source>
        <dbReference type="Proteomes" id="UP001596337"/>
    </source>
</evidence>
<comment type="caution">
    <text evidence="1">The sequence shown here is derived from an EMBL/GenBank/DDBJ whole genome shotgun (WGS) entry which is preliminary data.</text>
</comment>
<keyword evidence="2" id="KW-1185">Reference proteome</keyword>
<organism evidence="1 2">
    <name type="scientific">Haloechinothrix salitolerans</name>
    <dbReference type="NCBI Taxonomy" id="926830"/>
    <lineage>
        <taxon>Bacteria</taxon>
        <taxon>Bacillati</taxon>
        <taxon>Actinomycetota</taxon>
        <taxon>Actinomycetes</taxon>
        <taxon>Pseudonocardiales</taxon>
        <taxon>Pseudonocardiaceae</taxon>
        <taxon>Haloechinothrix</taxon>
    </lineage>
</organism>
<protein>
    <submittedName>
        <fullName evidence="1">Uncharacterized protein</fullName>
    </submittedName>
</protein>
<proteinExistence type="predicted"/>
<gene>
    <name evidence="1" type="ORF">ACFQGD_24650</name>
</gene>
<dbReference type="EMBL" id="JBHSXX010000001">
    <property type="protein sequence ID" value="MFC6870333.1"/>
    <property type="molecule type" value="Genomic_DNA"/>
</dbReference>
<dbReference type="RefSeq" id="WP_345395395.1">
    <property type="nucleotide sequence ID" value="NZ_BAABLA010000023.1"/>
</dbReference>
<evidence type="ECO:0000313" key="1">
    <source>
        <dbReference type="EMBL" id="MFC6870333.1"/>
    </source>
</evidence>
<dbReference type="Proteomes" id="UP001596337">
    <property type="component" value="Unassembled WGS sequence"/>
</dbReference>